<feature type="region of interest" description="Disordered" evidence="1">
    <location>
        <begin position="1"/>
        <end position="42"/>
    </location>
</feature>
<protein>
    <recommendedName>
        <fullName evidence="2">AB hydrolase-1 domain-containing protein</fullName>
    </recommendedName>
</protein>
<dbReference type="Proteomes" id="UP001316803">
    <property type="component" value="Unassembled WGS sequence"/>
</dbReference>
<evidence type="ECO:0000313" key="4">
    <source>
        <dbReference type="Proteomes" id="UP001316803"/>
    </source>
</evidence>
<reference evidence="3 4" key="1">
    <citation type="submission" date="2022-12" db="EMBL/GenBank/DDBJ databases">
        <title>Genomic features and morphological characterization of a novel Knufia sp. strain isolated from spacecraft assembly facility.</title>
        <authorList>
            <person name="Teixeira M."/>
            <person name="Chander A.M."/>
            <person name="Stajich J.E."/>
            <person name="Venkateswaran K."/>
        </authorList>
    </citation>
    <scope>NUCLEOTIDE SEQUENCE [LARGE SCALE GENOMIC DNA]</scope>
    <source>
        <strain evidence="3 4">FJI-L2-BK-P2</strain>
    </source>
</reference>
<dbReference type="PANTHER" id="PTHR43433:SF5">
    <property type="entry name" value="AB HYDROLASE-1 DOMAIN-CONTAINING PROTEIN"/>
    <property type="match status" value="1"/>
</dbReference>
<dbReference type="InterPro" id="IPR029058">
    <property type="entry name" value="AB_hydrolase_fold"/>
</dbReference>
<dbReference type="Pfam" id="PF12697">
    <property type="entry name" value="Abhydrolase_6"/>
    <property type="match status" value="1"/>
</dbReference>
<dbReference type="InterPro" id="IPR050471">
    <property type="entry name" value="AB_hydrolase"/>
</dbReference>
<accession>A0AAN8I492</accession>
<dbReference type="GO" id="GO:0004806">
    <property type="term" value="F:triacylglycerol lipase activity"/>
    <property type="evidence" value="ECO:0007669"/>
    <property type="project" value="TreeGrafter"/>
</dbReference>
<comment type="caution">
    <text evidence="3">The sequence shown here is derived from an EMBL/GenBank/DDBJ whole genome shotgun (WGS) entry which is preliminary data.</text>
</comment>
<evidence type="ECO:0000259" key="2">
    <source>
        <dbReference type="Pfam" id="PF12697"/>
    </source>
</evidence>
<gene>
    <name evidence="3" type="ORF">OHC33_005061</name>
</gene>
<sequence length="328" mass="36177">MADDSMYPADGMSRNYKDSTRTETKPNGGENEGSADNKPRIRHIHQTVLSSPTTDFIRNTIMPTLDVPGAILSYEVTGSGRYLLLIPGGGGTGHSFRNVRTLLANHYSVITYDRRGHSKSLLTGEQDYEHRLDTDADDAALLLQHVAKGEASYVLGSSSGAIVARTLLMRHAELIEKVVLHEPPLVRALPDDERVVQETNLKNLYNTYRKKGHVSAMKVFGEIYIAPEEAELLGMAPAENPYTHGNLQYWFERELSYPVTDVGYDELSRLKDKIIMVDSAIGKDLPPAKISQAMAAKLDLQLITMPGGHVGYVTHPQEFADSLTSLLG</sequence>
<keyword evidence="4" id="KW-1185">Reference proteome</keyword>
<evidence type="ECO:0000256" key="1">
    <source>
        <dbReference type="SAM" id="MobiDB-lite"/>
    </source>
</evidence>
<dbReference type="GO" id="GO:0046503">
    <property type="term" value="P:glycerolipid catabolic process"/>
    <property type="evidence" value="ECO:0007669"/>
    <property type="project" value="TreeGrafter"/>
</dbReference>
<organism evidence="3 4">
    <name type="scientific">Knufia fluminis</name>
    <dbReference type="NCBI Taxonomy" id="191047"/>
    <lineage>
        <taxon>Eukaryota</taxon>
        <taxon>Fungi</taxon>
        <taxon>Dikarya</taxon>
        <taxon>Ascomycota</taxon>
        <taxon>Pezizomycotina</taxon>
        <taxon>Eurotiomycetes</taxon>
        <taxon>Chaetothyriomycetidae</taxon>
        <taxon>Chaetothyriales</taxon>
        <taxon>Trichomeriaceae</taxon>
        <taxon>Knufia</taxon>
    </lineage>
</organism>
<dbReference type="PANTHER" id="PTHR43433">
    <property type="entry name" value="HYDROLASE, ALPHA/BETA FOLD FAMILY PROTEIN"/>
    <property type="match status" value="1"/>
</dbReference>
<dbReference type="InterPro" id="IPR000073">
    <property type="entry name" value="AB_hydrolase_1"/>
</dbReference>
<feature type="compositionally biased region" description="Basic and acidic residues" evidence="1">
    <location>
        <begin position="15"/>
        <end position="24"/>
    </location>
</feature>
<dbReference type="EMBL" id="JAKLMC020000010">
    <property type="protein sequence ID" value="KAK5953792.1"/>
    <property type="molecule type" value="Genomic_DNA"/>
</dbReference>
<evidence type="ECO:0000313" key="3">
    <source>
        <dbReference type="EMBL" id="KAK5953792.1"/>
    </source>
</evidence>
<dbReference type="SUPFAM" id="SSF53474">
    <property type="entry name" value="alpha/beta-Hydrolases"/>
    <property type="match status" value="1"/>
</dbReference>
<proteinExistence type="predicted"/>
<name>A0AAN8I492_9EURO</name>
<feature type="domain" description="AB hydrolase-1" evidence="2">
    <location>
        <begin position="83"/>
        <end position="321"/>
    </location>
</feature>
<dbReference type="AlphaFoldDB" id="A0AAN8I492"/>
<dbReference type="Gene3D" id="3.40.50.1820">
    <property type="entry name" value="alpha/beta hydrolase"/>
    <property type="match status" value="1"/>
</dbReference>